<keyword evidence="1" id="KW-0812">Transmembrane</keyword>
<feature type="transmembrane region" description="Helical" evidence="1">
    <location>
        <begin position="310"/>
        <end position="335"/>
    </location>
</feature>
<name>A0A3A9AEZ1_9FIRM</name>
<feature type="transmembrane region" description="Helical" evidence="1">
    <location>
        <begin position="146"/>
        <end position="174"/>
    </location>
</feature>
<feature type="transmembrane region" description="Helical" evidence="1">
    <location>
        <begin position="34"/>
        <end position="51"/>
    </location>
</feature>
<keyword evidence="1" id="KW-0472">Membrane</keyword>
<feature type="transmembrane region" description="Helical" evidence="1">
    <location>
        <begin position="186"/>
        <end position="204"/>
    </location>
</feature>
<proteinExistence type="predicted"/>
<feature type="transmembrane region" description="Helical" evidence="1">
    <location>
        <begin position="427"/>
        <end position="451"/>
    </location>
</feature>
<feature type="transmembrane region" description="Helical" evidence="1">
    <location>
        <begin position="116"/>
        <end position="140"/>
    </location>
</feature>
<feature type="transmembrane region" description="Helical" evidence="1">
    <location>
        <begin position="463"/>
        <end position="484"/>
    </location>
</feature>
<evidence type="ECO:0000313" key="2">
    <source>
        <dbReference type="EMBL" id="RKI89654.1"/>
    </source>
</evidence>
<keyword evidence="3" id="KW-1185">Reference proteome</keyword>
<feature type="transmembrane region" description="Helical" evidence="1">
    <location>
        <begin position="399"/>
        <end position="421"/>
    </location>
</feature>
<organism evidence="2 3">
    <name type="scientific">Parablautia intestinalis</name>
    <dbReference type="NCBI Taxonomy" id="2320100"/>
    <lineage>
        <taxon>Bacteria</taxon>
        <taxon>Bacillati</taxon>
        <taxon>Bacillota</taxon>
        <taxon>Clostridia</taxon>
        <taxon>Lachnospirales</taxon>
        <taxon>Lachnospiraceae</taxon>
        <taxon>Parablautia</taxon>
    </lineage>
</organism>
<reference evidence="2 3" key="1">
    <citation type="submission" date="2018-09" db="EMBL/GenBank/DDBJ databases">
        <title>Murine metabolic-syndrome-specific gut microbial biobank.</title>
        <authorList>
            <person name="Liu C."/>
        </authorList>
    </citation>
    <scope>NUCLEOTIDE SEQUENCE [LARGE SCALE GENOMIC DNA]</scope>
    <source>
        <strain evidence="2 3">0.1xD8-82</strain>
    </source>
</reference>
<feature type="transmembrane region" description="Helical" evidence="1">
    <location>
        <begin position="496"/>
        <end position="517"/>
    </location>
</feature>
<dbReference type="RefSeq" id="WP_120471507.1">
    <property type="nucleotide sequence ID" value="NZ_RAYQ01000020.1"/>
</dbReference>
<gene>
    <name evidence="2" type="ORF">D7V94_16930</name>
</gene>
<dbReference type="EMBL" id="RAYQ01000020">
    <property type="protein sequence ID" value="RKI89654.1"/>
    <property type="molecule type" value="Genomic_DNA"/>
</dbReference>
<accession>A0A3A9AEZ1</accession>
<feature type="transmembrane region" description="Helical" evidence="1">
    <location>
        <begin position="244"/>
        <end position="269"/>
    </location>
</feature>
<sequence>MKGKYKYLLRMQLYNLFGVNRLIHSRDKQEKQRSAIVGALGLTVIAILVVYTTKFSNSMALAGLSEALPTLMVVVCSLATLTLTFVKSTGVLIGLKDYDMVMSMPVSTISIVTSRITMLYLINLIIGFIAMLPSSIIYVVYEHPPIFSYLFLVGALFLTPIIPMIISLSLGVLIVAVSSHSRHKNVFSLVLSTAAVLMIVLASAKTQSMDATQITNLGVAMAEAVNKFYPPAILFTNALLHTDWAGFVIFATVSLLPGIAFITIVSHYYKRLNTAVFSHYAKKEYKMGTLKSSSPFMALYKKELRRLSSCTIYALNSCIGIVLLFVVALGAAFFMPPALRQQIETMGIMSIIQNIMPIALAVFVTMTSTTAASLSLEGKNRWIMCSAPTQARTVYNSKIAVNLTVILPVLYVSAIFIRIAIPCSLMQTILLFIIPTVYTFFISVLGVYLNIKFPKYDWTSEYYAVKGGAISVLATVGGGMASSLTPLYLCIIFPHYQMMIMFGITCLILLATLAIYLKVCRTQLYV</sequence>
<dbReference type="Proteomes" id="UP000280696">
    <property type="component" value="Unassembled WGS sequence"/>
</dbReference>
<evidence type="ECO:0000313" key="3">
    <source>
        <dbReference type="Proteomes" id="UP000280696"/>
    </source>
</evidence>
<comment type="caution">
    <text evidence="2">The sequence shown here is derived from an EMBL/GenBank/DDBJ whole genome shotgun (WGS) entry which is preliminary data.</text>
</comment>
<feature type="transmembrane region" description="Helical" evidence="1">
    <location>
        <begin position="71"/>
        <end position="95"/>
    </location>
</feature>
<dbReference type="AlphaFoldDB" id="A0A3A9AEZ1"/>
<dbReference type="OrthoDB" id="138672at2"/>
<feature type="transmembrane region" description="Helical" evidence="1">
    <location>
        <begin position="355"/>
        <end position="378"/>
    </location>
</feature>
<evidence type="ECO:0000256" key="1">
    <source>
        <dbReference type="SAM" id="Phobius"/>
    </source>
</evidence>
<protein>
    <submittedName>
        <fullName evidence="2">Uncharacterized protein</fullName>
    </submittedName>
</protein>
<keyword evidence="1" id="KW-1133">Transmembrane helix</keyword>